<name>A0A0A9AWC0_ARUDO</name>
<protein>
    <submittedName>
        <fullName evidence="1">Uncharacterized protein</fullName>
    </submittedName>
</protein>
<reference evidence="1" key="2">
    <citation type="journal article" date="2015" name="Data Brief">
        <title>Shoot transcriptome of the giant reed, Arundo donax.</title>
        <authorList>
            <person name="Barrero R.A."/>
            <person name="Guerrero F.D."/>
            <person name="Moolhuijzen P."/>
            <person name="Goolsby J.A."/>
            <person name="Tidwell J."/>
            <person name="Bellgard S.E."/>
            <person name="Bellgard M.I."/>
        </authorList>
    </citation>
    <scope>NUCLEOTIDE SEQUENCE</scope>
    <source>
        <tissue evidence="1">Shoot tissue taken approximately 20 cm above the soil surface</tissue>
    </source>
</reference>
<reference evidence="1" key="1">
    <citation type="submission" date="2014-09" db="EMBL/GenBank/DDBJ databases">
        <authorList>
            <person name="Magalhaes I.L.F."/>
            <person name="Oliveira U."/>
            <person name="Santos F.R."/>
            <person name="Vidigal T.H.D.A."/>
            <person name="Brescovit A.D."/>
            <person name="Santos A.J."/>
        </authorList>
    </citation>
    <scope>NUCLEOTIDE SEQUENCE</scope>
    <source>
        <tissue evidence="1">Shoot tissue taken approximately 20 cm above the soil surface</tissue>
    </source>
</reference>
<dbReference type="AlphaFoldDB" id="A0A0A9AWC0"/>
<sequence length="82" mass="9356">MYTQAACLSCQLSNTIIEFLAKRSYIYLKNNFILATVAASRQSQSDGSHHQPHQQSYLQKKIRVTDDSVYLPTLLIQLVCHL</sequence>
<proteinExistence type="predicted"/>
<organism evidence="1">
    <name type="scientific">Arundo donax</name>
    <name type="common">Giant reed</name>
    <name type="synonym">Donax arundinaceus</name>
    <dbReference type="NCBI Taxonomy" id="35708"/>
    <lineage>
        <taxon>Eukaryota</taxon>
        <taxon>Viridiplantae</taxon>
        <taxon>Streptophyta</taxon>
        <taxon>Embryophyta</taxon>
        <taxon>Tracheophyta</taxon>
        <taxon>Spermatophyta</taxon>
        <taxon>Magnoliopsida</taxon>
        <taxon>Liliopsida</taxon>
        <taxon>Poales</taxon>
        <taxon>Poaceae</taxon>
        <taxon>PACMAD clade</taxon>
        <taxon>Arundinoideae</taxon>
        <taxon>Arundineae</taxon>
        <taxon>Arundo</taxon>
    </lineage>
</organism>
<dbReference type="EMBL" id="GBRH01244700">
    <property type="protein sequence ID" value="JAD53195.1"/>
    <property type="molecule type" value="Transcribed_RNA"/>
</dbReference>
<evidence type="ECO:0000313" key="1">
    <source>
        <dbReference type="EMBL" id="JAD53195.1"/>
    </source>
</evidence>
<accession>A0A0A9AWC0</accession>